<gene>
    <name evidence="2" type="ORF">THAOC_36971</name>
</gene>
<organism evidence="2 3">
    <name type="scientific">Thalassiosira oceanica</name>
    <name type="common">Marine diatom</name>
    <dbReference type="NCBI Taxonomy" id="159749"/>
    <lineage>
        <taxon>Eukaryota</taxon>
        <taxon>Sar</taxon>
        <taxon>Stramenopiles</taxon>
        <taxon>Ochrophyta</taxon>
        <taxon>Bacillariophyta</taxon>
        <taxon>Coscinodiscophyceae</taxon>
        <taxon>Thalassiosirophycidae</taxon>
        <taxon>Thalassiosirales</taxon>
        <taxon>Thalassiosiraceae</taxon>
        <taxon>Thalassiosira</taxon>
    </lineage>
</organism>
<evidence type="ECO:0000256" key="1">
    <source>
        <dbReference type="SAM" id="MobiDB-lite"/>
    </source>
</evidence>
<accession>K0RD58</accession>
<evidence type="ECO:0000313" key="3">
    <source>
        <dbReference type="Proteomes" id="UP000266841"/>
    </source>
</evidence>
<protein>
    <submittedName>
        <fullName evidence="2">Uncharacterized protein</fullName>
    </submittedName>
</protein>
<feature type="region of interest" description="Disordered" evidence="1">
    <location>
        <begin position="196"/>
        <end position="235"/>
    </location>
</feature>
<reference evidence="2 3" key="1">
    <citation type="journal article" date="2012" name="Genome Biol.">
        <title>Genome and low-iron response of an oceanic diatom adapted to chronic iron limitation.</title>
        <authorList>
            <person name="Lommer M."/>
            <person name="Specht M."/>
            <person name="Roy A.S."/>
            <person name="Kraemer L."/>
            <person name="Andreson R."/>
            <person name="Gutowska M.A."/>
            <person name="Wolf J."/>
            <person name="Bergner S.V."/>
            <person name="Schilhabel M.B."/>
            <person name="Klostermeier U.C."/>
            <person name="Beiko R.G."/>
            <person name="Rosenstiel P."/>
            <person name="Hippler M."/>
            <person name="Laroche J."/>
        </authorList>
    </citation>
    <scope>NUCLEOTIDE SEQUENCE [LARGE SCALE GENOMIC DNA]</scope>
    <source>
        <strain evidence="2 3">CCMP1005</strain>
    </source>
</reference>
<dbReference type="OrthoDB" id="57249at2759"/>
<comment type="caution">
    <text evidence="2">The sequence shown here is derived from an EMBL/GenBank/DDBJ whole genome shotgun (WGS) entry which is preliminary data.</text>
</comment>
<evidence type="ECO:0000313" key="2">
    <source>
        <dbReference type="EMBL" id="EJK44482.1"/>
    </source>
</evidence>
<name>K0RD58_THAOC</name>
<feature type="region of interest" description="Disordered" evidence="1">
    <location>
        <begin position="1310"/>
        <end position="1356"/>
    </location>
</feature>
<dbReference type="Proteomes" id="UP000266841">
    <property type="component" value="Unassembled WGS sequence"/>
</dbReference>
<feature type="compositionally biased region" description="Polar residues" evidence="1">
    <location>
        <begin position="1316"/>
        <end position="1325"/>
    </location>
</feature>
<keyword evidence="3" id="KW-1185">Reference proteome</keyword>
<sequence>MMNAYRTTSALAPRKTVGNCFRPRIEVDSRNSLDNISAHRGMNSTGGAGIFRPEQLAAGFHHLQSLQRTSAKSSAPTNVCTTSDSKLSASLDLYVLASRLDDVSTEIEKCIDVLKDRDASQNQRNIAASTMRKYCIPLIAKAVKSLNMSASELAPEGMMVKEAHRKRESAEKRRVKTLNLRDESPELYMISRYVEKDTRDRHAQPPRKKKPRIAKVSPNKVTCSGKESDSDFEGIELPRPVNQETMQYTKPEAVNWLTEHTAKKTSRRARAIDLMIKLGYAPTSVRTLQRLLKSKEQGDLVLDDDWGDSAGGRKRKMTESDLDEVVSTLTAGETTGLKEMRSFIIQAQDNRIRRSGGVPLASHTVSTRTVKNYKTELAFHSKTSMTQKAIPKSQSREVAERSFRGAFGLACMIGSTHFIPVDKEDPDVRRELANCKNPDTRMLYDIVTEVRQTPVVPVKTHLITSTDETNPYHFVGSAKEEDKHKIVLADSVRQSGSYACWVRDDNSKAFSGTRINTTLTTTAARTLFQPVFCVAGLNEREMPNHEFLVVKVPGLCVSSGGVLVGEGCGYVLFTRDTPGAKQEKFQWYHETVLVPGINHHRLEFDEFDASLNSEIPEELRAVCYSDGDPAQVAAFDSTLEMLSANKIMNNKQNASRSAVEQGLDCCPIFKIYQAELPKRTAKYRPPERCPMKRKIRKAMRKEAGLKMAPSKTEAIEDFLCVAGDVLAKACTPHNIGLGFEENGQIDRELELGRYPSLNAIFATSKRNWTDEIHKNCLAQLPNGIRTFDEFGECLDERHDQMNIPNDVDRDGNVVRREAGINQIHMKRCLCYNHASIIEQKKDVERKKRRKQVKIMEEENTKHEESLTLYKVAIRKLNELINEEIEVPSRDLRSEDNIKECSIQHFASLTVPLLKSFVKSRNPPKGKLPNKGSLAAAIAGDKNNLISMAYERRAIACQLSLEKPFSEQQMSLTNDQVRRGINITTIIAGESTPILASDLLKNNAWRYLAIRLFELASRKGQYKVDPNVPTSREDLDKADMCLKMLIQRNTTHLRMKVGGRQQQDRQCLDFARNNLPLIAALLILQTHLKRKISCIKENECLLSLDKNAFPLCSEPEHKKMEGAYLYYDENRGVFCRSGKKTGDRNTDLGPWGKRNSIHLASAKDTVPSSTFYRMFPSAESSRASNRNKQGLFEDLTMRVAGGFDSTSDVAQMLNKGHDEGGLLIMSKEDKKMIRESQQRTCHTEIARFQSAFAYMLEYGYDLALSTEDNVSTNPGFEAILGLVSADSAGHQMELGYPPPFVAPLVEPWGSELFDDSPNGTGRGTSTRPHRRVVISPDRHSSLRRAASRRDGPPPDGG</sequence>
<proteinExistence type="predicted"/>
<dbReference type="EMBL" id="AGNL01049629">
    <property type="protein sequence ID" value="EJK44482.1"/>
    <property type="molecule type" value="Genomic_DNA"/>
</dbReference>
<feature type="compositionally biased region" description="Basic and acidic residues" evidence="1">
    <location>
        <begin position="1346"/>
        <end position="1356"/>
    </location>
</feature>
<feature type="compositionally biased region" description="Basic residues" evidence="1">
    <location>
        <begin position="204"/>
        <end position="213"/>
    </location>
</feature>